<feature type="compositionally biased region" description="Basic residues" evidence="1">
    <location>
        <begin position="139"/>
        <end position="152"/>
    </location>
</feature>
<accession>A0AAW0MXE3</accession>
<organism evidence="2 3">
    <name type="scientific">Mugilogobius chulae</name>
    <name type="common">yellowstripe goby</name>
    <dbReference type="NCBI Taxonomy" id="88201"/>
    <lineage>
        <taxon>Eukaryota</taxon>
        <taxon>Metazoa</taxon>
        <taxon>Chordata</taxon>
        <taxon>Craniata</taxon>
        <taxon>Vertebrata</taxon>
        <taxon>Euteleostomi</taxon>
        <taxon>Actinopterygii</taxon>
        <taxon>Neopterygii</taxon>
        <taxon>Teleostei</taxon>
        <taxon>Neoteleostei</taxon>
        <taxon>Acanthomorphata</taxon>
        <taxon>Gobiaria</taxon>
        <taxon>Gobiiformes</taxon>
        <taxon>Gobioidei</taxon>
        <taxon>Gobiidae</taxon>
        <taxon>Gobionellinae</taxon>
        <taxon>Mugilogobius</taxon>
    </lineage>
</organism>
<feature type="compositionally biased region" description="Basic and acidic residues" evidence="1">
    <location>
        <begin position="176"/>
        <end position="187"/>
    </location>
</feature>
<proteinExistence type="predicted"/>
<dbReference type="AlphaFoldDB" id="A0AAW0MXE3"/>
<gene>
    <name evidence="2" type="ORF">WMY93_030271</name>
</gene>
<evidence type="ECO:0000313" key="2">
    <source>
        <dbReference type="EMBL" id="KAK7881862.1"/>
    </source>
</evidence>
<dbReference type="EMBL" id="JBBPFD010000022">
    <property type="protein sequence ID" value="KAK7881862.1"/>
    <property type="molecule type" value="Genomic_DNA"/>
</dbReference>
<evidence type="ECO:0000313" key="3">
    <source>
        <dbReference type="Proteomes" id="UP001460270"/>
    </source>
</evidence>
<comment type="caution">
    <text evidence="2">The sequence shown here is derived from an EMBL/GenBank/DDBJ whole genome shotgun (WGS) entry which is preliminary data.</text>
</comment>
<reference evidence="3" key="1">
    <citation type="submission" date="2024-04" db="EMBL/GenBank/DDBJ databases">
        <title>Salinicola lusitanus LLJ914,a marine bacterium isolated from the Okinawa Trough.</title>
        <authorList>
            <person name="Li J."/>
        </authorList>
    </citation>
    <scope>NUCLEOTIDE SEQUENCE [LARGE SCALE GENOMIC DNA]</scope>
</reference>
<sequence>MTTCVSRLSSCYRGNRSQPPVTRQSEKFDEPESCPQRMGLTYFSRHRGDGLFGSQMSRTSSLDPDTPVRFLGLQCPSGDSEPVVLPARHPQLYQLSGQIIFNEEQKRRKGREIRRGEEEETKGKGEEEREGEKQEQQMRKRKKKKRGWRRRRERGEGRKRNDGKGVEGVVGEEKEEEKARAAEREEGGGGEEEQEMRNEKMRRRGGAKGKDE</sequence>
<protein>
    <submittedName>
        <fullName evidence="2">Uncharacterized protein</fullName>
    </submittedName>
</protein>
<keyword evidence="3" id="KW-1185">Reference proteome</keyword>
<feature type="region of interest" description="Disordered" evidence="1">
    <location>
        <begin position="104"/>
        <end position="212"/>
    </location>
</feature>
<name>A0AAW0MXE3_9GOBI</name>
<evidence type="ECO:0000256" key="1">
    <source>
        <dbReference type="SAM" id="MobiDB-lite"/>
    </source>
</evidence>
<feature type="compositionally biased region" description="Basic and acidic residues" evidence="1">
    <location>
        <begin position="113"/>
        <end position="138"/>
    </location>
</feature>
<feature type="compositionally biased region" description="Basic residues" evidence="1">
    <location>
        <begin position="200"/>
        <end position="212"/>
    </location>
</feature>
<feature type="compositionally biased region" description="Basic and acidic residues" evidence="1">
    <location>
        <begin position="153"/>
        <end position="165"/>
    </location>
</feature>
<dbReference type="Proteomes" id="UP001460270">
    <property type="component" value="Unassembled WGS sequence"/>
</dbReference>
<feature type="region of interest" description="Disordered" evidence="1">
    <location>
        <begin position="11"/>
        <end position="35"/>
    </location>
</feature>